<accession>A0AAD5GS03</accession>
<reference evidence="2" key="1">
    <citation type="submission" date="2022-06" db="EMBL/GenBank/DDBJ databases">
        <title>Uncovering the hologenomic basis of an extraordinary plant invasion.</title>
        <authorList>
            <person name="Bieker V.C."/>
            <person name="Martin M.D."/>
            <person name="Gilbert T."/>
            <person name="Hodgins K."/>
            <person name="Battlay P."/>
            <person name="Petersen B."/>
            <person name="Wilson J."/>
        </authorList>
    </citation>
    <scope>NUCLEOTIDE SEQUENCE</scope>
    <source>
        <strain evidence="2">AA19_3_7</strain>
        <tissue evidence="2">Leaf</tissue>
    </source>
</reference>
<feature type="region of interest" description="Disordered" evidence="1">
    <location>
        <begin position="1"/>
        <end position="21"/>
    </location>
</feature>
<name>A0AAD5GS03_AMBAR</name>
<protein>
    <submittedName>
        <fullName evidence="2">Uncharacterized protein</fullName>
    </submittedName>
</protein>
<dbReference type="Proteomes" id="UP001206925">
    <property type="component" value="Unassembled WGS sequence"/>
</dbReference>
<dbReference type="EMBL" id="JAMZMK010005599">
    <property type="protein sequence ID" value="KAI7752845.1"/>
    <property type="molecule type" value="Genomic_DNA"/>
</dbReference>
<gene>
    <name evidence="2" type="ORF">M8C21_000128</name>
</gene>
<keyword evidence="3" id="KW-1185">Reference proteome</keyword>
<sequence>MIFVQGKSGGNPSQEKVHAEN</sequence>
<proteinExistence type="predicted"/>
<evidence type="ECO:0000313" key="3">
    <source>
        <dbReference type="Proteomes" id="UP001206925"/>
    </source>
</evidence>
<comment type="caution">
    <text evidence="2">The sequence shown here is derived from an EMBL/GenBank/DDBJ whole genome shotgun (WGS) entry which is preliminary data.</text>
</comment>
<dbReference type="AlphaFoldDB" id="A0AAD5GS03"/>
<evidence type="ECO:0000313" key="2">
    <source>
        <dbReference type="EMBL" id="KAI7752845.1"/>
    </source>
</evidence>
<organism evidence="2 3">
    <name type="scientific">Ambrosia artemisiifolia</name>
    <name type="common">Common ragweed</name>
    <dbReference type="NCBI Taxonomy" id="4212"/>
    <lineage>
        <taxon>Eukaryota</taxon>
        <taxon>Viridiplantae</taxon>
        <taxon>Streptophyta</taxon>
        <taxon>Embryophyta</taxon>
        <taxon>Tracheophyta</taxon>
        <taxon>Spermatophyta</taxon>
        <taxon>Magnoliopsida</taxon>
        <taxon>eudicotyledons</taxon>
        <taxon>Gunneridae</taxon>
        <taxon>Pentapetalae</taxon>
        <taxon>asterids</taxon>
        <taxon>campanulids</taxon>
        <taxon>Asterales</taxon>
        <taxon>Asteraceae</taxon>
        <taxon>Asteroideae</taxon>
        <taxon>Heliantheae alliance</taxon>
        <taxon>Heliantheae</taxon>
        <taxon>Ambrosia</taxon>
    </lineage>
</organism>
<evidence type="ECO:0000256" key="1">
    <source>
        <dbReference type="SAM" id="MobiDB-lite"/>
    </source>
</evidence>